<sequence>MAYTSELTNISFSNISSKTGVRNIKRVYEN</sequence>
<evidence type="ECO:0000313" key="1">
    <source>
        <dbReference type="EMBL" id="MBW84307.1"/>
    </source>
</evidence>
<protein>
    <submittedName>
        <fullName evidence="1">Uncharacterized protein</fullName>
    </submittedName>
</protein>
<dbReference type="AlphaFoldDB" id="A0A2P2ISY5"/>
<name>A0A2P2ISY5_RHIMU</name>
<dbReference type="EMBL" id="GGEC01003824">
    <property type="protein sequence ID" value="MBW84307.1"/>
    <property type="molecule type" value="Transcribed_RNA"/>
</dbReference>
<organism evidence="1">
    <name type="scientific">Rhizophora mucronata</name>
    <name type="common">Asiatic mangrove</name>
    <dbReference type="NCBI Taxonomy" id="61149"/>
    <lineage>
        <taxon>Eukaryota</taxon>
        <taxon>Viridiplantae</taxon>
        <taxon>Streptophyta</taxon>
        <taxon>Embryophyta</taxon>
        <taxon>Tracheophyta</taxon>
        <taxon>Spermatophyta</taxon>
        <taxon>Magnoliopsida</taxon>
        <taxon>eudicotyledons</taxon>
        <taxon>Gunneridae</taxon>
        <taxon>Pentapetalae</taxon>
        <taxon>rosids</taxon>
        <taxon>fabids</taxon>
        <taxon>Malpighiales</taxon>
        <taxon>Rhizophoraceae</taxon>
        <taxon>Rhizophora</taxon>
    </lineage>
</organism>
<accession>A0A2P2ISY5</accession>
<reference evidence="1" key="1">
    <citation type="submission" date="2018-02" db="EMBL/GenBank/DDBJ databases">
        <title>Rhizophora mucronata_Transcriptome.</title>
        <authorList>
            <person name="Meera S.P."/>
            <person name="Sreeshan A."/>
            <person name="Augustine A."/>
        </authorList>
    </citation>
    <scope>NUCLEOTIDE SEQUENCE</scope>
    <source>
        <tissue evidence="1">Leaf</tissue>
    </source>
</reference>
<proteinExistence type="predicted"/>